<dbReference type="AlphaFoldDB" id="A0A5J4TXM9"/>
<sequence length="400" mass="43874">MLCVGANAVAHLRELAIAPKELRGVVSGAEDGGLDAFTVSIKAVFIPTISDPATIVAVTLQTPYAASQFGYGRGVAAGRRFQSRGRGGRGRGAFGSNFILLGGQLVSVEVSEQSASSEEMNDSGELDAARNGKAKRAGQYQRSRGEQSILVGTRNRQSNWISQQRRIGIRNKQRDELIGDLIVEQNICNKETRRRIEENNGLSTVEYIAKIPAFYNERSEQGIGNMEIKRLSMLDGHQISVQSCSSNGRIGEIPSIYTQGNPLYVNRNAIRDLDSTEDLRKDNINSNGQSEKQELSSYSKLCRRHSISDEGSGITREGNGVDIRGVQEIWMGDQREEEKAEAGVTVCIPGMDVQLNNNEDLIDQRENEGIECASSKIDKANNGGKSIKYQKRGKFGWQAK</sequence>
<evidence type="ECO:0000313" key="3">
    <source>
        <dbReference type="Proteomes" id="UP000324800"/>
    </source>
</evidence>
<evidence type="ECO:0000256" key="1">
    <source>
        <dbReference type="SAM" id="MobiDB-lite"/>
    </source>
</evidence>
<protein>
    <submittedName>
        <fullName evidence="2">Uncharacterized protein</fullName>
    </submittedName>
</protein>
<proteinExistence type="predicted"/>
<organism evidence="2 3">
    <name type="scientific">Streblomastix strix</name>
    <dbReference type="NCBI Taxonomy" id="222440"/>
    <lineage>
        <taxon>Eukaryota</taxon>
        <taxon>Metamonada</taxon>
        <taxon>Preaxostyla</taxon>
        <taxon>Oxymonadida</taxon>
        <taxon>Streblomastigidae</taxon>
        <taxon>Streblomastix</taxon>
    </lineage>
</organism>
<gene>
    <name evidence="2" type="ORF">EZS28_042082</name>
</gene>
<comment type="caution">
    <text evidence="2">The sequence shown here is derived from an EMBL/GenBank/DDBJ whole genome shotgun (WGS) entry which is preliminary data.</text>
</comment>
<name>A0A5J4TXM9_9EUKA</name>
<dbReference type="Proteomes" id="UP000324800">
    <property type="component" value="Unassembled WGS sequence"/>
</dbReference>
<feature type="non-terminal residue" evidence="2">
    <location>
        <position position="400"/>
    </location>
</feature>
<dbReference type="EMBL" id="SNRW01024258">
    <property type="protein sequence ID" value="KAA6362391.1"/>
    <property type="molecule type" value="Genomic_DNA"/>
</dbReference>
<evidence type="ECO:0000313" key="2">
    <source>
        <dbReference type="EMBL" id="KAA6362391.1"/>
    </source>
</evidence>
<feature type="compositionally biased region" description="Polar residues" evidence="1">
    <location>
        <begin position="284"/>
        <end position="299"/>
    </location>
</feature>
<accession>A0A5J4TXM9</accession>
<feature type="region of interest" description="Disordered" evidence="1">
    <location>
        <begin position="112"/>
        <end position="149"/>
    </location>
</feature>
<feature type="region of interest" description="Disordered" evidence="1">
    <location>
        <begin position="279"/>
        <end position="300"/>
    </location>
</feature>
<reference evidence="2 3" key="1">
    <citation type="submission" date="2019-03" db="EMBL/GenBank/DDBJ databases">
        <title>Single cell metagenomics reveals metabolic interactions within the superorganism composed of flagellate Streblomastix strix and complex community of Bacteroidetes bacteria on its surface.</title>
        <authorList>
            <person name="Treitli S.C."/>
            <person name="Kolisko M."/>
            <person name="Husnik F."/>
            <person name="Keeling P."/>
            <person name="Hampl V."/>
        </authorList>
    </citation>
    <scope>NUCLEOTIDE SEQUENCE [LARGE SCALE GENOMIC DNA]</scope>
    <source>
        <strain evidence="2">ST1C</strain>
    </source>
</reference>